<keyword evidence="4" id="KW-0597">Phosphoprotein</keyword>
<evidence type="ECO:0000259" key="9">
    <source>
        <dbReference type="PROSITE" id="PS50055"/>
    </source>
</evidence>
<keyword evidence="3" id="KW-0963">Cytoplasm</keyword>
<dbReference type="PROSITE" id="PS50055">
    <property type="entry name" value="TYR_PHOSPHATASE_PTP"/>
    <property type="match status" value="1"/>
</dbReference>
<evidence type="ECO:0000256" key="7">
    <source>
        <dbReference type="ARBA" id="ARBA00034734"/>
    </source>
</evidence>
<dbReference type="KEGG" id="ipu:108276232"/>
<dbReference type="PROSITE" id="PS50056">
    <property type="entry name" value="TYR_PHOSPHATASE_2"/>
    <property type="match status" value="1"/>
</dbReference>
<dbReference type="InterPro" id="IPR000387">
    <property type="entry name" value="Tyr_Pase_dom"/>
</dbReference>
<dbReference type="Pfam" id="PF00102">
    <property type="entry name" value="Y_phosphatase"/>
    <property type="match status" value="1"/>
</dbReference>
<dbReference type="GeneID" id="108276232"/>
<dbReference type="SUPFAM" id="SSF52799">
    <property type="entry name" value="(Phosphotyrosine protein) phosphatases II"/>
    <property type="match status" value="1"/>
</dbReference>
<dbReference type="InterPro" id="IPR000242">
    <property type="entry name" value="PTP_cat"/>
</dbReference>
<dbReference type="EC" id="3.1.3.48" evidence="2"/>
<name>A0A2D0SKJ8_ICTPU</name>
<dbReference type="GO" id="GO:0050852">
    <property type="term" value="P:T cell receptor signaling pathway"/>
    <property type="evidence" value="ECO:0007669"/>
    <property type="project" value="TreeGrafter"/>
</dbReference>
<dbReference type="InterPro" id="IPR003595">
    <property type="entry name" value="Tyr_Pase_cat"/>
</dbReference>
<evidence type="ECO:0000313" key="12">
    <source>
        <dbReference type="RefSeq" id="XP_017343227.2"/>
    </source>
</evidence>
<dbReference type="Proteomes" id="UP000221080">
    <property type="component" value="Chromosome 15"/>
</dbReference>
<keyword evidence="5" id="KW-0378">Hydrolase</keyword>
<dbReference type="SMART" id="SM00194">
    <property type="entry name" value="PTPc"/>
    <property type="match status" value="1"/>
</dbReference>
<dbReference type="AlphaFoldDB" id="A0A2D0SKJ8"/>
<evidence type="ECO:0000259" key="10">
    <source>
        <dbReference type="PROSITE" id="PS50056"/>
    </source>
</evidence>
<dbReference type="InterPro" id="IPR016130">
    <property type="entry name" value="Tyr_Pase_AS"/>
</dbReference>
<evidence type="ECO:0000256" key="5">
    <source>
        <dbReference type="ARBA" id="ARBA00022801"/>
    </source>
</evidence>
<dbReference type="InterPro" id="IPR029021">
    <property type="entry name" value="Prot-tyrosine_phosphatase-like"/>
</dbReference>
<feature type="region of interest" description="Disordered" evidence="8">
    <location>
        <begin position="315"/>
        <end position="345"/>
    </location>
</feature>
<evidence type="ECO:0000256" key="1">
    <source>
        <dbReference type="ARBA" id="ARBA00004496"/>
    </source>
</evidence>
<dbReference type="FunFam" id="3.90.190.10:FF:000045">
    <property type="entry name" value="Tyrosine-protein phosphatase non-receptor type 12"/>
    <property type="match status" value="1"/>
</dbReference>
<comment type="subcellular location">
    <subcellularLocation>
        <location evidence="1">Cytoplasm</location>
    </subcellularLocation>
</comment>
<feature type="region of interest" description="Disordered" evidence="8">
    <location>
        <begin position="887"/>
        <end position="909"/>
    </location>
</feature>
<feature type="compositionally biased region" description="Basic and acidic residues" evidence="8">
    <location>
        <begin position="1106"/>
        <end position="1124"/>
    </location>
</feature>
<evidence type="ECO:0000256" key="3">
    <source>
        <dbReference type="ARBA" id="ARBA00022490"/>
    </source>
</evidence>
<dbReference type="GO" id="GO:0004726">
    <property type="term" value="F:non-membrane spanning protein tyrosine phosphatase activity"/>
    <property type="evidence" value="ECO:0007669"/>
    <property type="project" value="InterPro"/>
</dbReference>
<accession>A0A2D0SKJ8</accession>
<feature type="compositionally biased region" description="Pro residues" evidence="8">
    <location>
        <begin position="896"/>
        <end position="905"/>
    </location>
</feature>
<proteinExistence type="inferred from homology"/>
<gene>
    <name evidence="12" type="primary">ptpn22</name>
</gene>
<dbReference type="PRINTS" id="PR00700">
    <property type="entry name" value="PRTYPHPHTASE"/>
</dbReference>
<dbReference type="GO" id="GO:0005634">
    <property type="term" value="C:nucleus"/>
    <property type="evidence" value="ECO:0007669"/>
    <property type="project" value="TreeGrafter"/>
</dbReference>
<feature type="region of interest" description="Disordered" evidence="8">
    <location>
        <begin position="925"/>
        <end position="952"/>
    </location>
</feature>
<dbReference type="GO" id="GO:0050868">
    <property type="term" value="P:negative regulation of T cell activation"/>
    <property type="evidence" value="ECO:0007669"/>
    <property type="project" value="TreeGrafter"/>
</dbReference>
<evidence type="ECO:0000313" key="11">
    <source>
        <dbReference type="Proteomes" id="UP000221080"/>
    </source>
</evidence>
<dbReference type="CTD" id="26191"/>
<feature type="region of interest" description="Disordered" evidence="8">
    <location>
        <begin position="1089"/>
        <end position="1129"/>
    </location>
</feature>
<feature type="domain" description="Tyrosine specific protein phosphatases" evidence="10">
    <location>
        <begin position="211"/>
        <end position="285"/>
    </location>
</feature>
<keyword evidence="11" id="KW-1185">Reference proteome</keyword>
<keyword evidence="6" id="KW-0904">Protein phosphatase</keyword>
<dbReference type="PROSITE" id="PS00383">
    <property type="entry name" value="TYR_PHOSPHATASE_1"/>
    <property type="match status" value="1"/>
</dbReference>
<evidence type="ECO:0000256" key="8">
    <source>
        <dbReference type="SAM" id="MobiDB-lite"/>
    </source>
</evidence>
<comment type="similarity">
    <text evidence="7">Belongs to the protein-tyrosine phosphatase family. Non-receptor class 4 subfamily.</text>
</comment>
<sequence>MELQAQLLRRFLAQFASKEVTSAHEDGDYAVEFLKLKRQSTKYRTDKTYSTKAADRQENVKKNRYKDIVPFDHSRVKLSLITSKNDTDYINANFIQGVWGPTEYIATQGPLPNTVLDFWRMLWEYNVQVIVMACREFEMGRKKCERYWPETMVDVFVCEPFKIYCESEENKGDYLIRILKVTFNNSSRTLKQLHYMNWPDHGVPDSIPPILEMLQDMRVFQEQDDVPICIHCSAGCGRTGALCVIDYTWNLLKKQMIPENFSIYNLVQEMRTQRPSIVQTKEQYELVYRTIQFLFEKHLQLMESYSKKKEVLAAPPPIPVDSDSEVSDFSELEDEPEPVEENRLHPCYDHRCPEKEGPTEFSNHVAPSAVSQPLAPHLRPPSPLGPKRTPTDVLNGMKNWAKSKISPRPTATPSQLQVTDLGYQQFQIPKPPPVQITNVVNPQTLKPFTFQETDLGHQKSQILEPPLLWQTDLGYQKSQILERPPLQSTDLGFQKSQLFEPPPLQSTDLGYRKSQIFEPPPLQPTDLGYRKSQIFEPPPLQPTDLGYQKSQILERPPLQSTDLGFQKSQLFEPPPLQSTVLGYRKSDILEPTPLQPTDLGHRKAQIPKPPRPQKTDLGCRKSQSLEPPPLQEMDLVHRKSQILEPPLLQQTDIGYQKSWILDPSPIQQTELGCLKSLIPKPPRPLKADPGCHKPQIPETAITNQTQHTDSLKSNNLFRPTPVQESSPHQTHQAEISNESALLQAPSVCLTVEDPYFGLDAPMSPESTACTEAVPLCTENSCFTGPTLVLKTLSIELPMQAKSTVVTTPVSDDDSPPPLPERTPESYILAGEEPPQNLIPTLQCTTDSSVLNATDMGDKDETGDAADTSNMGYMSVDQSLTLVIPPNNFSISGGGSPPSPTPPLPERTPESFEMANDEDLLRNAVQEKPQETVLRVGKSSEWSGNSNLDVPDFKRSWSRSKSVRARLSLNVPVNIQSFTPFHIPSEEPPKILTPPLLEHTPDPFRIDASEMLAPDTPPLPRRTPESYIVVTEEAQSNSAPCQSETVQQRQRLGTSSEWAGNSQPSTFQELMARSKSVKVKSSKQECLSVVPQPNPDVGATAESVLSRAEDQTPVDRRPPVVEQPEKTSIPKKCRTKSLKLWKGKQKMKEAPVSGSVPPNQGAAAGFIFSFGTRFGKPKGPRSQPETWV</sequence>
<dbReference type="OrthoDB" id="10253954at2759"/>
<dbReference type="InterPro" id="IPR047170">
    <property type="entry name" value="PTN12/18/22"/>
</dbReference>
<dbReference type="STRING" id="7998.ENSIPUP00000032431"/>
<dbReference type="PANTHER" id="PTHR45983:SF1">
    <property type="entry name" value="TYROSINE-PROTEIN PHOSPHATASE NON-RECEPTOR TYPE 22"/>
    <property type="match status" value="1"/>
</dbReference>
<organism evidence="11 12">
    <name type="scientific">Ictalurus punctatus</name>
    <name type="common">Channel catfish</name>
    <name type="synonym">Silurus punctatus</name>
    <dbReference type="NCBI Taxonomy" id="7998"/>
    <lineage>
        <taxon>Eukaryota</taxon>
        <taxon>Metazoa</taxon>
        <taxon>Chordata</taxon>
        <taxon>Craniata</taxon>
        <taxon>Vertebrata</taxon>
        <taxon>Euteleostomi</taxon>
        <taxon>Actinopterygii</taxon>
        <taxon>Neopterygii</taxon>
        <taxon>Teleostei</taxon>
        <taxon>Ostariophysi</taxon>
        <taxon>Siluriformes</taxon>
        <taxon>Ictaluridae</taxon>
        <taxon>Ictalurus</taxon>
    </lineage>
</organism>
<protein>
    <recommendedName>
        <fullName evidence="2">protein-tyrosine-phosphatase</fullName>
        <ecNumber evidence="2">3.1.3.48</ecNumber>
    </recommendedName>
</protein>
<dbReference type="SMART" id="SM00404">
    <property type="entry name" value="PTPc_motif"/>
    <property type="match status" value="1"/>
</dbReference>
<dbReference type="Gene3D" id="3.90.190.10">
    <property type="entry name" value="Protein tyrosine phosphatase superfamily"/>
    <property type="match status" value="1"/>
</dbReference>
<feature type="region of interest" description="Disordered" evidence="8">
    <location>
        <begin position="589"/>
        <end position="619"/>
    </location>
</feature>
<evidence type="ECO:0000256" key="6">
    <source>
        <dbReference type="ARBA" id="ARBA00022912"/>
    </source>
</evidence>
<feature type="compositionally biased region" description="Acidic residues" evidence="8">
    <location>
        <begin position="322"/>
        <end position="339"/>
    </location>
</feature>
<reference evidence="12" key="2">
    <citation type="submission" date="2025-08" db="UniProtKB">
        <authorList>
            <consortium name="RefSeq"/>
        </authorList>
    </citation>
    <scope>IDENTIFICATION</scope>
    <source>
        <tissue evidence="12">Blood</tissue>
    </source>
</reference>
<evidence type="ECO:0000256" key="4">
    <source>
        <dbReference type="ARBA" id="ARBA00022553"/>
    </source>
</evidence>
<evidence type="ECO:0000256" key="2">
    <source>
        <dbReference type="ARBA" id="ARBA00013064"/>
    </source>
</evidence>
<dbReference type="RefSeq" id="XP_017343227.2">
    <property type="nucleotide sequence ID" value="XM_017487738.3"/>
</dbReference>
<dbReference type="GO" id="GO:0005737">
    <property type="term" value="C:cytoplasm"/>
    <property type="evidence" value="ECO:0007669"/>
    <property type="project" value="UniProtKB-SubCell"/>
</dbReference>
<dbReference type="PANTHER" id="PTHR45983">
    <property type="entry name" value="TYROSINE PHOSPHATSE N18, PUTATIVE-RELATED"/>
    <property type="match status" value="1"/>
</dbReference>
<feature type="domain" description="Tyrosine-protein phosphatase" evidence="9">
    <location>
        <begin position="29"/>
        <end position="294"/>
    </location>
</feature>
<reference evidence="11" key="1">
    <citation type="journal article" date="2016" name="Nat. Commun.">
        <title>The channel catfish genome sequence provides insights into the evolution of scale formation in teleosts.</title>
        <authorList>
            <person name="Liu Z."/>
            <person name="Liu S."/>
            <person name="Yao J."/>
            <person name="Bao L."/>
            <person name="Zhang J."/>
            <person name="Li Y."/>
            <person name="Jiang C."/>
            <person name="Sun L."/>
            <person name="Wang R."/>
            <person name="Zhang Y."/>
            <person name="Zhou T."/>
            <person name="Zeng Q."/>
            <person name="Fu Q."/>
            <person name="Gao S."/>
            <person name="Li N."/>
            <person name="Koren S."/>
            <person name="Jiang Y."/>
            <person name="Zimin A."/>
            <person name="Xu P."/>
            <person name="Phillippy A.M."/>
            <person name="Geng X."/>
            <person name="Song L."/>
            <person name="Sun F."/>
            <person name="Li C."/>
            <person name="Wang X."/>
            <person name="Chen A."/>
            <person name="Jin Y."/>
            <person name="Yuan Z."/>
            <person name="Yang Y."/>
            <person name="Tan S."/>
            <person name="Peatman E."/>
            <person name="Lu J."/>
            <person name="Qin Z."/>
            <person name="Dunham R."/>
            <person name="Li Z."/>
            <person name="Sonstegard T."/>
            <person name="Feng J."/>
            <person name="Danzmann R.G."/>
            <person name="Schroeder S."/>
            <person name="Scheffler B."/>
            <person name="Duke M.V."/>
            <person name="Ballard L."/>
            <person name="Kucuktas H."/>
            <person name="Kaltenboeck L."/>
            <person name="Liu H."/>
            <person name="Armbruster J."/>
            <person name="Xie Y."/>
            <person name="Kirby M.L."/>
            <person name="Tian Y."/>
            <person name="Flanagan M.E."/>
            <person name="Mu W."/>
            <person name="Waldbieser G.C."/>
        </authorList>
    </citation>
    <scope>NUCLEOTIDE SEQUENCE [LARGE SCALE GENOMIC DNA]</scope>
    <source>
        <strain evidence="11">SDA103</strain>
    </source>
</reference>